<dbReference type="EMBL" id="JAENIJ010000004">
    <property type="protein sequence ID" value="MBK1881594.1"/>
    <property type="molecule type" value="Genomic_DNA"/>
</dbReference>
<sequence length="238" mass="26090">MSDGLPARLNEVKQRISAACRIAGRAADSVQLVAVSKTFPSELIREAYDAGQLTFGESRQQEAQPKIDSLPEEIDWHFIGRVQRNKVRKILSSFSTIHAIDSLKLADFTSSVSKDLGVVPNVFLQVNVGGEESKGGFEPDELDREAESVFAIEGIQICGLMTVPPASEQKEQSRKWFSQLRDIRDGLEAKFAVTLPYLSMGMSSDYEVAIEEGATHVRVGSAIFGGRSYHVDGELGAR</sequence>
<dbReference type="InterPro" id="IPR001608">
    <property type="entry name" value="Ala_racemase_N"/>
</dbReference>
<evidence type="ECO:0000256" key="4">
    <source>
        <dbReference type="RuleBase" id="RU004514"/>
    </source>
</evidence>
<dbReference type="SUPFAM" id="SSF51419">
    <property type="entry name" value="PLP-binding barrel"/>
    <property type="match status" value="1"/>
</dbReference>
<reference evidence="6" key="1">
    <citation type="submission" date="2021-01" db="EMBL/GenBank/DDBJ databases">
        <title>Modified the classification status of verrucomicrobia.</title>
        <authorList>
            <person name="Feng X."/>
        </authorList>
    </citation>
    <scope>NUCLEOTIDE SEQUENCE</scope>
    <source>
        <strain evidence="6">KCTC 22041</strain>
    </source>
</reference>
<keyword evidence="1 2" id="KW-0663">Pyridoxal phosphate</keyword>
<comment type="cofactor">
    <cofactor evidence="3">
        <name>pyridoxal 5'-phosphate</name>
        <dbReference type="ChEBI" id="CHEBI:597326"/>
    </cofactor>
</comment>
<evidence type="ECO:0000256" key="1">
    <source>
        <dbReference type="ARBA" id="ARBA00022898"/>
    </source>
</evidence>
<dbReference type="PIRSF" id="PIRSF004848">
    <property type="entry name" value="YBL036c_PLPDEIII"/>
    <property type="match status" value="1"/>
</dbReference>
<accession>A0A934S5L4</accession>
<dbReference type="InterPro" id="IPR011078">
    <property type="entry name" value="PyrdxlP_homeostasis"/>
</dbReference>
<dbReference type="Pfam" id="PF01168">
    <property type="entry name" value="Ala_racemase_N"/>
    <property type="match status" value="1"/>
</dbReference>
<comment type="function">
    <text evidence="2">Pyridoxal 5'-phosphate (PLP)-binding protein, which is involved in PLP homeostasis.</text>
</comment>
<dbReference type="PANTHER" id="PTHR10146:SF14">
    <property type="entry name" value="PYRIDOXAL PHOSPHATE HOMEOSTASIS PROTEIN"/>
    <property type="match status" value="1"/>
</dbReference>
<gene>
    <name evidence="6" type="ORF">JIN85_04160</name>
</gene>
<dbReference type="Proteomes" id="UP000603141">
    <property type="component" value="Unassembled WGS sequence"/>
</dbReference>
<dbReference type="Gene3D" id="3.20.20.10">
    <property type="entry name" value="Alanine racemase"/>
    <property type="match status" value="1"/>
</dbReference>
<evidence type="ECO:0000256" key="2">
    <source>
        <dbReference type="HAMAP-Rule" id="MF_02087"/>
    </source>
</evidence>
<evidence type="ECO:0000259" key="5">
    <source>
        <dbReference type="Pfam" id="PF01168"/>
    </source>
</evidence>
<keyword evidence="7" id="KW-1185">Reference proteome</keyword>
<dbReference type="NCBIfam" id="TIGR00044">
    <property type="entry name" value="YggS family pyridoxal phosphate-dependent enzyme"/>
    <property type="match status" value="1"/>
</dbReference>
<dbReference type="HAMAP" id="MF_02087">
    <property type="entry name" value="PLP_homeostasis"/>
    <property type="match status" value="1"/>
</dbReference>
<dbReference type="PROSITE" id="PS01211">
    <property type="entry name" value="UPF0001"/>
    <property type="match status" value="1"/>
</dbReference>
<dbReference type="PANTHER" id="PTHR10146">
    <property type="entry name" value="PROLINE SYNTHETASE CO-TRANSCRIBED BACTERIAL HOMOLOG PROTEIN"/>
    <property type="match status" value="1"/>
</dbReference>
<dbReference type="RefSeq" id="WP_200267935.1">
    <property type="nucleotide sequence ID" value="NZ_JAENIJ010000004.1"/>
</dbReference>
<dbReference type="AlphaFoldDB" id="A0A934S5L4"/>
<protein>
    <recommendedName>
        <fullName evidence="2">Pyridoxal phosphate homeostasis protein</fullName>
        <shortName evidence="2">PLP homeostasis protein</shortName>
    </recommendedName>
</protein>
<comment type="caution">
    <text evidence="6">The sequence shown here is derived from an EMBL/GenBank/DDBJ whole genome shotgun (WGS) entry which is preliminary data.</text>
</comment>
<dbReference type="CDD" id="cd00635">
    <property type="entry name" value="PLPDE_III_YBL036c_like"/>
    <property type="match status" value="1"/>
</dbReference>
<dbReference type="GO" id="GO:0030170">
    <property type="term" value="F:pyridoxal phosphate binding"/>
    <property type="evidence" value="ECO:0007669"/>
    <property type="project" value="UniProtKB-UniRule"/>
</dbReference>
<evidence type="ECO:0000256" key="3">
    <source>
        <dbReference type="PIRSR" id="PIRSR004848-1"/>
    </source>
</evidence>
<feature type="modified residue" description="N6-(pyridoxal phosphate)lysine" evidence="2 3">
    <location>
        <position position="37"/>
    </location>
</feature>
<feature type="domain" description="Alanine racemase N-terminal" evidence="5">
    <location>
        <begin position="21"/>
        <end position="227"/>
    </location>
</feature>
<organism evidence="6 7">
    <name type="scientific">Luteolibacter pohnpeiensis</name>
    <dbReference type="NCBI Taxonomy" id="454153"/>
    <lineage>
        <taxon>Bacteria</taxon>
        <taxon>Pseudomonadati</taxon>
        <taxon>Verrucomicrobiota</taxon>
        <taxon>Verrucomicrobiia</taxon>
        <taxon>Verrucomicrobiales</taxon>
        <taxon>Verrucomicrobiaceae</taxon>
        <taxon>Luteolibacter</taxon>
    </lineage>
</organism>
<dbReference type="FunFam" id="3.20.20.10:FF:000018">
    <property type="entry name" value="Pyridoxal phosphate homeostasis protein"/>
    <property type="match status" value="1"/>
</dbReference>
<name>A0A934S5L4_9BACT</name>
<evidence type="ECO:0000313" key="7">
    <source>
        <dbReference type="Proteomes" id="UP000603141"/>
    </source>
</evidence>
<dbReference type="InterPro" id="IPR029066">
    <property type="entry name" value="PLP-binding_barrel"/>
</dbReference>
<proteinExistence type="inferred from homology"/>
<evidence type="ECO:0000313" key="6">
    <source>
        <dbReference type="EMBL" id="MBK1881594.1"/>
    </source>
</evidence>
<comment type="similarity">
    <text evidence="2 4">Belongs to the pyridoxal phosphate-binding protein YggS/PROSC family.</text>
</comment>